<feature type="domain" description="Major facilitator superfamily (MFS) profile" evidence="9">
    <location>
        <begin position="16"/>
        <end position="405"/>
    </location>
</feature>
<dbReference type="Proteomes" id="UP000000663">
    <property type="component" value="Chromosome"/>
</dbReference>
<keyword evidence="11" id="KW-1185">Reference proteome</keyword>
<evidence type="ECO:0000256" key="7">
    <source>
        <dbReference type="ARBA" id="ARBA00023136"/>
    </source>
</evidence>
<sequence length="405" mass="43533">MKNNSYRQKYLGRYGLIMLLALISAFVPLSMDMYLPALPGMATVFDVPVSLVNLTLILFFVFFAAGILIWGPLSDKYGRKPILLTGLAIYLTASILCALSTDIYQLIVFRTLQAIGGSAASAVATAIVKDVYHSRDRERILAIVQSMVMIAPAVAPVIGAFILSFISWRGVFWTLAIIGFIAFAGSVAYTETIPRRNDVSIPGSLGRLWVVLKNPGFTSLLALFSMTSISMMAFVASSSYVYQVEFGTTEQVYSYYFALNGIGLILGPMIYVRLSARFDRNSIVKACFALIAISGVLVFFLGSLSPIIFALCILPATVASVCSRPPGTSMMLEQQTGDTGSASSLMGCAQTVMGTTGMLLISFDWGTGIIPTVGAIIAMIGVITSAGWLYLSGKPFIKKSDGDAR</sequence>
<feature type="transmembrane region" description="Helical" evidence="8">
    <location>
        <begin position="283"/>
        <end position="301"/>
    </location>
</feature>
<dbReference type="NCBIfam" id="TIGR00710">
    <property type="entry name" value="efflux_Bcr_CflA"/>
    <property type="match status" value="1"/>
</dbReference>
<dbReference type="CDD" id="cd17320">
    <property type="entry name" value="MFS_MdfA_MDR_like"/>
    <property type="match status" value="1"/>
</dbReference>
<dbReference type="InterPro" id="IPR004812">
    <property type="entry name" value="Efflux_drug-R_Bcr/CmlA"/>
</dbReference>
<dbReference type="PANTHER" id="PTHR23502:SF132">
    <property type="entry name" value="POLYAMINE TRANSPORTER 2-RELATED"/>
    <property type="match status" value="1"/>
</dbReference>
<name>Q0W095_METAR</name>
<dbReference type="SUPFAM" id="SSF103473">
    <property type="entry name" value="MFS general substrate transporter"/>
    <property type="match status" value="1"/>
</dbReference>
<feature type="transmembrane region" description="Helical" evidence="8">
    <location>
        <begin position="107"/>
        <end position="128"/>
    </location>
</feature>
<dbReference type="Gene3D" id="1.20.1720.10">
    <property type="entry name" value="Multidrug resistance protein D"/>
    <property type="match status" value="1"/>
</dbReference>
<dbReference type="GO" id="GO:0042910">
    <property type="term" value="F:xenobiotic transmembrane transporter activity"/>
    <property type="evidence" value="ECO:0007669"/>
    <property type="project" value="InterPro"/>
</dbReference>
<evidence type="ECO:0000256" key="6">
    <source>
        <dbReference type="ARBA" id="ARBA00022989"/>
    </source>
</evidence>
<keyword evidence="7 8" id="KW-0472">Membrane</keyword>
<feature type="transmembrane region" description="Helical" evidence="8">
    <location>
        <begin position="369"/>
        <end position="391"/>
    </location>
</feature>
<dbReference type="InterPro" id="IPR011701">
    <property type="entry name" value="MFS"/>
</dbReference>
<organism evidence="10 11">
    <name type="scientific">Methanocella arvoryzae (strain DSM 22066 / NBRC 105507 / MRE50)</name>
    <dbReference type="NCBI Taxonomy" id="351160"/>
    <lineage>
        <taxon>Archaea</taxon>
        <taxon>Methanobacteriati</taxon>
        <taxon>Methanobacteriota</taxon>
        <taxon>Stenosarchaea group</taxon>
        <taxon>Methanomicrobia</taxon>
        <taxon>Methanocellales</taxon>
        <taxon>Methanocellaceae</taxon>
        <taxon>Methanocella</taxon>
    </lineage>
</organism>
<feature type="transmembrane region" description="Helical" evidence="8">
    <location>
        <begin position="253"/>
        <end position="271"/>
    </location>
</feature>
<feature type="transmembrane region" description="Helical" evidence="8">
    <location>
        <begin position="51"/>
        <end position="70"/>
    </location>
</feature>
<dbReference type="AlphaFoldDB" id="Q0W095"/>
<evidence type="ECO:0000256" key="3">
    <source>
        <dbReference type="ARBA" id="ARBA00022448"/>
    </source>
</evidence>
<dbReference type="RefSeq" id="WP_012034395.1">
    <property type="nucleotide sequence ID" value="NC_009464.1"/>
</dbReference>
<comment type="subcellular location">
    <subcellularLocation>
        <location evidence="1">Cell membrane</location>
        <topology evidence="1">Multi-pass membrane protein</topology>
    </subcellularLocation>
</comment>
<evidence type="ECO:0000256" key="4">
    <source>
        <dbReference type="ARBA" id="ARBA00022475"/>
    </source>
</evidence>
<dbReference type="Pfam" id="PF07690">
    <property type="entry name" value="MFS_1"/>
    <property type="match status" value="1"/>
</dbReference>
<dbReference type="InterPro" id="IPR036259">
    <property type="entry name" value="MFS_trans_sf"/>
</dbReference>
<evidence type="ECO:0000256" key="1">
    <source>
        <dbReference type="ARBA" id="ARBA00004651"/>
    </source>
</evidence>
<evidence type="ECO:0000256" key="8">
    <source>
        <dbReference type="SAM" id="Phobius"/>
    </source>
</evidence>
<evidence type="ECO:0000256" key="2">
    <source>
        <dbReference type="ARBA" id="ARBA00006236"/>
    </source>
</evidence>
<protein>
    <submittedName>
        <fullName evidence="10">Permease (Major facilitator superfamily)</fullName>
    </submittedName>
</protein>
<gene>
    <name evidence="10" type="ORF">RRC507</name>
</gene>
<keyword evidence="6 8" id="KW-1133">Transmembrane helix</keyword>
<keyword evidence="5 8" id="KW-0812">Transmembrane</keyword>
<feature type="transmembrane region" description="Helical" evidence="8">
    <location>
        <begin position="82"/>
        <end position="101"/>
    </location>
</feature>
<evidence type="ECO:0000256" key="5">
    <source>
        <dbReference type="ARBA" id="ARBA00022692"/>
    </source>
</evidence>
<dbReference type="GeneID" id="5143291"/>
<reference evidence="10 11" key="1">
    <citation type="journal article" date="2006" name="Science">
        <title>Genome of rice cluster I archaea -- the key methane producers in the rice rhizosphere.</title>
        <authorList>
            <person name="Erkel C."/>
            <person name="Kube M."/>
            <person name="Reinhardt R."/>
            <person name="Liesack W."/>
        </authorList>
    </citation>
    <scope>NUCLEOTIDE SEQUENCE [LARGE SCALE GENOMIC DNA]</scope>
    <source>
        <strain evidence="11">DSM 22066 / NBRC 105507 / MRE50</strain>
    </source>
</reference>
<dbReference type="InterPro" id="IPR020846">
    <property type="entry name" value="MFS_dom"/>
</dbReference>
<dbReference type="KEGG" id="rci:RRC507"/>
<dbReference type="OrthoDB" id="117970at2157"/>
<dbReference type="eggNOG" id="arCOG00130">
    <property type="taxonomic scope" value="Archaea"/>
</dbReference>
<comment type="similarity">
    <text evidence="2">Belongs to the major facilitator superfamily. Bcr/CmlA family.</text>
</comment>
<dbReference type="PROSITE" id="PS50850">
    <property type="entry name" value="MFS"/>
    <property type="match status" value="1"/>
</dbReference>
<accession>Q0W095</accession>
<feature type="transmembrane region" description="Helical" evidence="8">
    <location>
        <begin position="217"/>
        <end position="241"/>
    </location>
</feature>
<dbReference type="GO" id="GO:1990961">
    <property type="term" value="P:xenobiotic detoxification by transmembrane export across the plasma membrane"/>
    <property type="evidence" value="ECO:0007669"/>
    <property type="project" value="InterPro"/>
</dbReference>
<feature type="transmembrane region" description="Helical" evidence="8">
    <location>
        <begin position="172"/>
        <end position="190"/>
    </location>
</feature>
<keyword evidence="4" id="KW-1003">Cell membrane</keyword>
<evidence type="ECO:0000313" key="11">
    <source>
        <dbReference type="Proteomes" id="UP000000663"/>
    </source>
</evidence>
<dbReference type="EMBL" id="AM114193">
    <property type="protein sequence ID" value="CAJ38198.1"/>
    <property type="molecule type" value="Genomic_DNA"/>
</dbReference>
<dbReference type="GO" id="GO:0005886">
    <property type="term" value="C:plasma membrane"/>
    <property type="evidence" value="ECO:0007669"/>
    <property type="project" value="UniProtKB-SubCell"/>
</dbReference>
<keyword evidence="3" id="KW-0813">Transport</keyword>
<evidence type="ECO:0000259" key="9">
    <source>
        <dbReference type="PROSITE" id="PS50850"/>
    </source>
</evidence>
<dbReference type="PANTHER" id="PTHR23502">
    <property type="entry name" value="MAJOR FACILITATOR SUPERFAMILY"/>
    <property type="match status" value="1"/>
</dbReference>
<feature type="transmembrane region" description="Helical" evidence="8">
    <location>
        <begin position="140"/>
        <end position="166"/>
    </location>
</feature>
<evidence type="ECO:0000313" key="10">
    <source>
        <dbReference type="EMBL" id="CAJ38198.1"/>
    </source>
</evidence>
<dbReference type="PATRIC" id="fig|351160.9.peg.74"/>
<feature type="transmembrane region" description="Helical" evidence="8">
    <location>
        <begin position="12"/>
        <end position="31"/>
    </location>
</feature>
<proteinExistence type="inferred from homology"/>